<reference evidence="1 2" key="1">
    <citation type="submission" date="2018-07" db="EMBL/GenBank/DDBJ databases">
        <title>Halioglobus sp. genome submission.</title>
        <authorList>
            <person name="Ye M.-Q."/>
            <person name="Du Z.-J."/>
        </authorList>
    </citation>
    <scope>NUCLEOTIDE SEQUENCE [LARGE SCALE GENOMIC DNA]</scope>
    <source>
        <strain evidence="1 2">U0301</strain>
    </source>
</reference>
<dbReference type="EMBL" id="QRAN01000019">
    <property type="protein sequence ID" value="RLQ20861.1"/>
    <property type="molecule type" value="Genomic_DNA"/>
</dbReference>
<comment type="caution">
    <text evidence="1">The sequence shown here is derived from an EMBL/GenBank/DDBJ whole genome shotgun (WGS) entry which is preliminary data.</text>
</comment>
<sequence>MSDAAKVVIDQALELSAQERAVVAEQILLSLDKPDAELDAIWASEAESRLSAYKKGQEPSISLADAFKTS</sequence>
<dbReference type="InterPro" id="IPR013406">
    <property type="entry name" value="CHP02574_addiction_mod"/>
</dbReference>
<accession>A0A3L7DXZ5</accession>
<dbReference type="Pfam" id="PF09720">
    <property type="entry name" value="Unstab_antitox"/>
    <property type="match status" value="1"/>
</dbReference>
<dbReference type="Proteomes" id="UP000265509">
    <property type="component" value="Unassembled WGS sequence"/>
</dbReference>
<name>A0A3L7DXZ5_9GAMM</name>
<dbReference type="AlphaFoldDB" id="A0A3L7DXZ5"/>
<organism evidence="1 2">
    <name type="scientific">Seongchinamella sediminis</name>
    <dbReference type="NCBI Taxonomy" id="2283635"/>
    <lineage>
        <taxon>Bacteria</taxon>
        <taxon>Pseudomonadati</taxon>
        <taxon>Pseudomonadota</taxon>
        <taxon>Gammaproteobacteria</taxon>
        <taxon>Cellvibrionales</taxon>
        <taxon>Halieaceae</taxon>
        <taxon>Seongchinamella</taxon>
    </lineage>
</organism>
<proteinExistence type="predicted"/>
<keyword evidence="2" id="KW-1185">Reference proteome</keyword>
<dbReference type="OrthoDB" id="8549727at2"/>
<protein>
    <submittedName>
        <fullName evidence="1">Addiction module protein</fullName>
    </submittedName>
</protein>
<gene>
    <name evidence="1" type="ORF">DWB85_15820</name>
</gene>
<evidence type="ECO:0000313" key="1">
    <source>
        <dbReference type="EMBL" id="RLQ20861.1"/>
    </source>
</evidence>
<evidence type="ECO:0000313" key="2">
    <source>
        <dbReference type="Proteomes" id="UP000265509"/>
    </source>
</evidence>
<dbReference type="RefSeq" id="WP_117956480.1">
    <property type="nucleotide sequence ID" value="NZ_QRAN01000019.1"/>
</dbReference>